<organism evidence="1 2">
    <name type="scientific">Chlamydomonas eustigma</name>
    <dbReference type="NCBI Taxonomy" id="1157962"/>
    <lineage>
        <taxon>Eukaryota</taxon>
        <taxon>Viridiplantae</taxon>
        <taxon>Chlorophyta</taxon>
        <taxon>core chlorophytes</taxon>
        <taxon>Chlorophyceae</taxon>
        <taxon>CS clade</taxon>
        <taxon>Chlamydomonadales</taxon>
        <taxon>Chlamydomonadaceae</taxon>
        <taxon>Chlamydomonas</taxon>
    </lineage>
</organism>
<accession>A0A250WSV7</accession>
<proteinExistence type="predicted"/>
<evidence type="ECO:0000313" key="1">
    <source>
        <dbReference type="EMBL" id="GAX73881.1"/>
    </source>
</evidence>
<keyword evidence="2" id="KW-1185">Reference proteome</keyword>
<sequence>MSEVVVEFVSTFVKGFVDDADEYVVQYLASALSQEQDGEIHLSELEDMLCSMSLKFSNLEPTRRLDLLTEVFCLVRDSNKSSTLQVCDASSSASTLQSRKNNQEDSPGSENKCATAGDVILKQSESDVAFLSRINELRQLCSCNLSKEYLQHLLYRHKQCVEATAEYILDCDDLIKDEEDFLRRREVEFKLQEEEQVALDMAKKSVLAKFDLQVVKPVGNGKKGGKELLTVEKKPQQDVDPKVRYHNGVPVHVRKGEKYVVEVVQEEWDGGSRGKVKTKGKRGKGFA</sequence>
<reference evidence="1 2" key="1">
    <citation type="submission" date="2017-08" db="EMBL/GenBank/DDBJ databases">
        <title>Acidophilic green algal genome provides insights into adaptation to an acidic environment.</title>
        <authorList>
            <person name="Hirooka S."/>
            <person name="Hirose Y."/>
            <person name="Kanesaki Y."/>
            <person name="Higuchi S."/>
            <person name="Fujiwara T."/>
            <person name="Onuma R."/>
            <person name="Era A."/>
            <person name="Ohbayashi R."/>
            <person name="Uzuka A."/>
            <person name="Nozaki H."/>
            <person name="Yoshikawa H."/>
            <person name="Miyagishima S.Y."/>
        </authorList>
    </citation>
    <scope>NUCLEOTIDE SEQUENCE [LARGE SCALE GENOMIC DNA]</scope>
    <source>
        <strain evidence="1 2">NIES-2499</strain>
    </source>
</reference>
<evidence type="ECO:0000313" key="2">
    <source>
        <dbReference type="Proteomes" id="UP000232323"/>
    </source>
</evidence>
<gene>
    <name evidence="1" type="ORF">CEUSTIGMA_g1331.t1</name>
</gene>
<comment type="caution">
    <text evidence="1">The sequence shown here is derived from an EMBL/GenBank/DDBJ whole genome shotgun (WGS) entry which is preliminary data.</text>
</comment>
<protein>
    <submittedName>
        <fullName evidence="1">Uncharacterized protein</fullName>
    </submittedName>
</protein>
<name>A0A250WSV7_9CHLO</name>
<dbReference type="AlphaFoldDB" id="A0A250WSV7"/>
<dbReference type="Proteomes" id="UP000232323">
    <property type="component" value="Unassembled WGS sequence"/>
</dbReference>
<dbReference type="OrthoDB" id="541781at2759"/>
<dbReference type="EMBL" id="BEGY01000005">
    <property type="protein sequence ID" value="GAX73881.1"/>
    <property type="molecule type" value="Genomic_DNA"/>
</dbReference>